<evidence type="ECO:0000313" key="7">
    <source>
        <dbReference type="EMBL" id="KAH3826701.1"/>
    </source>
</evidence>
<dbReference type="OrthoDB" id="6137780at2759"/>
<evidence type="ECO:0000256" key="1">
    <source>
        <dbReference type="ARBA" id="ARBA00010952"/>
    </source>
</evidence>
<feature type="domain" description="Alpha-2-macroglobulin" evidence="5">
    <location>
        <begin position="257"/>
        <end position="346"/>
    </location>
</feature>
<dbReference type="GO" id="GO:0005615">
    <property type="term" value="C:extracellular space"/>
    <property type="evidence" value="ECO:0007669"/>
    <property type="project" value="InterPro"/>
</dbReference>
<evidence type="ECO:0008006" key="9">
    <source>
        <dbReference type="Google" id="ProtNLM"/>
    </source>
</evidence>
<keyword evidence="3" id="KW-0722">Serine protease inhibitor</keyword>
<gene>
    <name evidence="7" type="ORF">DPMN_128611</name>
</gene>
<dbReference type="InterPro" id="IPR019742">
    <property type="entry name" value="MacrogloblnA2_CS"/>
</dbReference>
<dbReference type="InterPro" id="IPR018933">
    <property type="entry name" value="Netrin_module_non-TIMP"/>
</dbReference>
<dbReference type="InterPro" id="IPR011626">
    <property type="entry name" value="Alpha-macroglobulin_TED"/>
</dbReference>
<dbReference type="SMART" id="SM01419">
    <property type="entry name" value="Thiol-ester_cl"/>
    <property type="match status" value="1"/>
</dbReference>
<dbReference type="Gene3D" id="2.60.40.10">
    <property type="entry name" value="Immunoglobulins"/>
    <property type="match status" value="1"/>
</dbReference>
<dbReference type="InterPro" id="IPR013783">
    <property type="entry name" value="Ig-like_fold"/>
</dbReference>
<dbReference type="Gene3D" id="1.20.91.20">
    <property type="entry name" value="Anaphylotoxins (complement system)"/>
    <property type="match status" value="1"/>
</dbReference>
<evidence type="ECO:0000256" key="3">
    <source>
        <dbReference type="ARBA" id="ARBA00022900"/>
    </source>
</evidence>
<dbReference type="PANTHER" id="PTHR11412">
    <property type="entry name" value="MACROGLOBULIN / COMPLEMENT"/>
    <property type="match status" value="1"/>
</dbReference>
<dbReference type="InterPro" id="IPR001599">
    <property type="entry name" value="Macroglobln_a2"/>
</dbReference>
<dbReference type="SMART" id="SM01361">
    <property type="entry name" value="A2M_recep"/>
    <property type="match status" value="1"/>
</dbReference>
<proteinExistence type="inferred from homology"/>
<dbReference type="InterPro" id="IPR036595">
    <property type="entry name" value="A-macroglobulin_rcpt-bd_sf"/>
</dbReference>
<protein>
    <recommendedName>
        <fullName evidence="9">NTR domain-containing protein</fullName>
    </recommendedName>
</protein>
<dbReference type="SMART" id="SM01360">
    <property type="entry name" value="A2M"/>
    <property type="match status" value="1"/>
</dbReference>
<dbReference type="SUPFAM" id="SSF50242">
    <property type="entry name" value="TIMP-like"/>
    <property type="match status" value="1"/>
</dbReference>
<name>A0A9D4JWL6_DREPO</name>
<organism evidence="7 8">
    <name type="scientific">Dreissena polymorpha</name>
    <name type="common">Zebra mussel</name>
    <name type="synonym">Mytilus polymorpha</name>
    <dbReference type="NCBI Taxonomy" id="45954"/>
    <lineage>
        <taxon>Eukaryota</taxon>
        <taxon>Metazoa</taxon>
        <taxon>Spiralia</taxon>
        <taxon>Lophotrochozoa</taxon>
        <taxon>Mollusca</taxon>
        <taxon>Bivalvia</taxon>
        <taxon>Autobranchia</taxon>
        <taxon>Heteroconchia</taxon>
        <taxon>Euheterodonta</taxon>
        <taxon>Imparidentia</taxon>
        <taxon>Neoheterodontei</taxon>
        <taxon>Myida</taxon>
        <taxon>Dreissenoidea</taxon>
        <taxon>Dreissenidae</taxon>
        <taxon>Dreissena</taxon>
    </lineage>
</organism>
<keyword evidence="2" id="KW-0646">Protease inhibitor</keyword>
<keyword evidence="4" id="KW-1015">Disulfide bond</keyword>
<evidence type="ECO:0000313" key="8">
    <source>
        <dbReference type="Proteomes" id="UP000828390"/>
    </source>
</evidence>
<dbReference type="SUPFAM" id="SSF81296">
    <property type="entry name" value="E set domains"/>
    <property type="match status" value="1"/>
</dbReference>
<evidence type="ECO:0000256" key="4">
    <source>
        <dbReference type="ARBA" id="ARBA00023157"/>
    </source>
</evidence>
<dbReference type="InterPro" id="IPR008930">
    <property type="entry name" value="Terpenoid_cyclase/PrenylTrfase"/>
</dbReference>
<keyword evidence="8" id="KW-1185">Reference proteome</keyword>
<dbReference type="Gene3D" id="2.60.40.690">
    <property type="entry name" value="Alpha-macroglobulin, receptor-binding domain"/>
    <property type="match status" value="1"/>
</dbReference>
<dbReference type="InterPro" id="IPR050473">
    <property type="entry name" value="A2M/Complement_sys"/>
</dbReference>
<dbReference type="PANTHER" id="PTHR11412:SF166">
    <property type="entry name" value="NTR DOMAIN-CONTAINING PROTEIN"/>
    <property type="match status" value="1"/>
</dbReference>
<evidence type="ECO:0000256" key="2">
    <source>
        <dbReference type="ARBA" id="ARBA00022690"/>
    </source>
</evidence>
<dbReference type="InterPro" id="IPR009048">
    <property type="entry name" value="A-macroglobulin_rcpt-bd"/>
</dbReference>
<dbReference type="Pfam" id="PF01759">
    <property type="entry name" value="NTR"/>
    <property type="match status" value="1"/>
</dbReference>
<dbReference type="Pfam" id="PF00207">
    <property type="entry name" value="A2M"/>
    <property type="match status" value="1"/>
</dbReference>
<dbReference type="Gene3D" id="1.20.50.70">
    <property type="match status" value="1"/>
</dbReference>
<dbReference type="SUPFAM" id="SSF49410">
    <property type="entry name" value="Alpha-macroglobulin receptor domain"/>
    <property type="match status" value="1"/>
</dbReference>
<dbReference type="InterPro" id="IPR047565">
    <property type="entry name" value="Alpha-macroglob_thiol-ester_cl"/>
</dbReference>
<dbReference type="InterPro" id="IPR008993">
    <property type="entry name" value="TIMP-like_OB-fold"/>
</dbReference>
<dbReference type="Proteomes" id="UP000828390">
    <property type="component" value="Unassembled WGS sequence"/>
</dbReference>
<dbReference type="Gene3D" id="2.20.130.20">
    <property type="match status" value="1"/>
</dbReference>
<evidence type="ECO:0000259" key="5">
    <source>
        <dbReference type="SMART" id="SM01360"/>
    </source>
</evidence>
<dbReference type="EMBL" id="JAIWYP010000005">
    <property type="protein sequence ID" value="KAH3826701.1"/>
    <property type="molecule type" value="Genomic_DNA"/>
</dbReference>
<dbReference type="Pfam" id="PF07678">
    <property type="entry name" value="TED_complement"/>
    <property type="match status" value="1"/>
</dbReference>
<dbReference type="Pfam" id="PF07703">
    <property type="entry name" value="A2M_BRD"/>
    <property type="match status" value="1"/>
</dbReference>
<dbReference type="SUPFAM" id="SSF48239">
    <property type="entry name" value="Terpenoid cyclases/Protein prenyltransferases"/>
    <property type="match status" value="1"/>
</dbReference>
<reference evidence="7" key="1">
    <citation type="journal article" date="2019" name="bioRxiv">
        <title>The Genome of the Zebra Mussel, Dreissena polymorpha: A Resource for Invasive Species Research.</title>
        <authorList>
            <person name="McCartney M.A."/>
            <person name="Auch B."/>
            <person name="Kono T."/>
            <person name="Mallez S."/>
            <person name="Zhang Y."/>
            <person name="Obille A."/>
            <person name="Becker A."/>
            <person name="Abrahante J.E."/>
            <person name="Garbe J."/>
            <person name="Badalamenti J.P."/>
            <person name="Herman A."/>
            <person name="Mangelson H."/>
            <person name="Liachko I."/>
            <person name="Sullivan S."/>
            <person name="Sone E.D."/>
            <person name="Koren S."/>
            <person name="Silverstein K.A.T."/>
            <person name="Beckman K.B."/>
            <person name="Gohl D.M."/>
        </authorList>
    </citation>
    <scope>NUCLEOTIDE SEQUENCE</scope>
    <source>
        <strain evidence="7">Duluth1</strain>
        <tissue evidence="7">Whole animal</tissue>
    </source>
</reference>
<accession>A0A9D4JWL6</accession>
<dbReference type="Gene3D" id="2.40.50.120">
    <property type="match status" value="1"/>
</dbReference>
<dbReference type="Gene3D" id="1.50.10.20">
    <property type="match status" value="1"/>
</dbReference>
<dbReference type="Pfam" id="PF07677">
    <property type="entry name" value="A2M_recep"/>
    <property type="match status" value="1"/>
</dbReference>
<dbReference type="InterPro" id="IPR011625">
    <property type="entry name" value="A2M_N_BRD"/>
</dbReference>
<comment type="similarity">
    <text evidence="1">Belongs to the protease inhibitor I39 (alpha-2-macroglobulin) family.</text>
</comment>
<dbReference type="GO" id="GO:0004867">
    <property type="term" value="F:serine-type endopeptidase inhibitor activity"/>
    <property type="evidence" value="ECO:0007669"/>
    <property type="project" value="UniProtKB-KW"/>
</dbReference>
<dbReference type="InterPro" id="IPR014756">
    <property type="entry name" value="Ig_E-set"/>
</dbReference>
<sequence length="1228" mass="137049">MYTNAQLVADSSSFYVHAKCQEQLELHPAKSEVKPGAMSQLRVTGPSGMWVGFNVIDKALLLLNNNNILKEDKVFKEMEAHDLGCGAGGGTNSEEIFKNAGLTILTNANVNAEHIHRETTECAAKQRKRRAVPDENGCYFGVNPVCCKQGEQYAYDVIYEYDLEKEHFNPDVSEPVPYTICYSKARKLSETNQDTLPSKCPLAFYETCVVTMTSELRKSDDASGRSALIFQDQYALDIDTFTRRNILMKVRKHFDTSLFFEERMISDQGFTIDLKYGDSITEWSIQAIGISKNTGACIAAPKEVKAFQDFFVQLDLPYKVTRNEKFNVKVTVFNYINEPQFARVYLKGVRGLCYSAAPGEPSPPQEITLPSNGRMTLTFPMIPMEAGNYPITVLAFVTSENMPIADTLKKELLVVNEGILEKMNFTVCLDPNKQLENCIQGPEVTTTERLNVGDSPSVIMEVELPLPKSFLPGTAIANAYIKSNLMVDAVDCVLEGVDKMFTEPQGCGEQTMVYTAPIVYGMHFLKQTGTMEAKHEDSGIRYMRNGITRLQSMYQKDDGSYAAWKSRPSSLWLTAFVAKVFCQAEQIVKGIARTDSLHKTLAYISKSNLEGTGHFRDDSPVLDRGMQGVLGKGDPKSDPSLTAFVLTSLQECEERTAVQESINRAMAALEGMPINMFKNNPYLLAISTYALSLSKSTKTDIFRRELEHLSRNDTGRMYWSNSGVADSYAVETTAYALLAFLKLDDFKTSHKIVAWLMAQSDGKGKFRSTQDTVVAMQALAAYSARTYNPEVDLTVAIETGDKKHKISVNSENALLQKLIRNLPVAGDRKIKVTVSGRGSGVLKIDMFYNRKARDDEICPFDISQIYVQAVDSDIANNPHKNILDGRKCNVCGYCQEPEVPNLDILLIKRAAKPIKGPVQTCIQFSVKSKHSANNSSGAGMSIVKFNLQTDVKIVESDLIKMQREGVFPRYEMPIHGKGFVIIYLDNITSAETKLIFRLEDQFAGNDSSRQPATVKVYDYYKPERSCIKQYGIGSSKGQDMTFTCKDGSDQCQCVRSKCSKEVNRELLEMALKINSEKDAEKRKTLTKPVDALMDYACNFEKANFVVKVNVTAKGYASERDAHNASAVIEEAPLQGRRFMNKGDVMIFQWHMTCTQTNLTVGSSYYIIAKDGTSFTDDQNVESVIYDLTGTALVIDPDFKLQISNKPSILQAVMRNFVIELTKHKGCKN</sequence>
<dbReference type="PROSITE" id="PS00477">
    <property type="entry name" value="ALPHA_2_MACROGLOBULIN"/>
    <property type="match status" value="1"/>
</dbReference>
<dbReference type="Gene3D" id="2.60.120.1540">
    <property type="match status" value="1"/>
</dbReference>
<reference evidence="7" key="2">
    <citation type="submission" date="2020-11" db="EMBL/GenBank/DDBJ databases">
        <authorList>
            <person name="McCartney M.A."/>
            <person name="Auch B."/>
            <person name="Kono T."/>
            <person name="Mallez S."/>
            <person name="Becker A."/>
            <person name="Gohl D.M."/>
            <person name="Silverstein K.A.T."/>
            <person name="Koren S."/>
            <person name="Bechman K.B."/>
            <person name="Herman A."/>
            <person name="Abrahante J.E."/>
            <person name="Garbe J."/>
        </authorList>
    </citation>
    <scope>NUCLEOTIDE SEQUENCE</scope>
    <source>
        <strain evidence="7">Duluth1</strain>
        <tissue evidence="7">Whole animal</tissue>
    </source>
</reference>
<evidence type="ECO:0000259" key="6">
    <source>
        <dbReference type="SMART" id="SM01361"/>
    </source>
</evidence>
<feature type="domain" description="Alpha-macroglobulin receptor-binding" evidence="6">
    <location>
        <begin position="938"/>
        <end position="1030"/>
    </location>
</feature>
<comment type="caution">
    <text evidence="7">The sequence shown here is derived from an EMBL/GenBank/DDBJ whole genome shotgun (WGS) entry which is preliminary data.</text>
</comment>
<dbReference type="AlphaFoldDB" id="A0A9D4JWL6"/>